<keyword evidence="16" id="KW-1185">Reference proteome</keyword>
<evidence type="ECO:0000259" key="13">
    <source>
        <dbReference type="Pfam" id="PF02852"/>
    </source>
</evidence>
<dbReference type="PANTHER" id="PTHR22912">
    <property type="entry name" value="DISULFIDE OXIDOREDUCTASE"/>
    <property type="match status" value="1"/>
</dbReference>
<sequence length="544" mass="57549">MRLSSTCLLLAITGATAFFCPKPMPHLMSATRGFVPAHVATAQRVREVSRDVSHRQGALFMAEQFDYDVIIVGCGVGGHGAALHARSEGLKTAVFSGRDVGGTCVNRGCVPSKALLAAAGRVREMKDAHHLKALGISVEGDITYDRASVAAHAANLANKVKGNLENSLKALGVDVVEAKGVLAGPHKVMGDGKVFTAKDIILAPGSLPFVPPGVTCDEKTVFTSDGGLRLERVPEYVAIIGSGYIGLEFSDVYTALGSEVTFIEAMDRIMPTFDPEIARVAERLLIKPRAIDYRTGVFASKVTPGIPGEKPVTIEMIDAKTKELVEVLEVDACMVATGRVPNTKELGLEELGVETFRGFVQVDENMRVLTKPETEGGEVVPNLYCIGDANGKLMLAHAASAQGVSAIENIKGRKHAVDHNTVPAACFTHPEVAFVGLSEEQAKAKGEKEGFKVGKSIGHFRANSKALAEGEPDGIAKVVVNKDTGDLLGVHIIGLHAADLIQECANAMAAKTPVSELAMMVHTHPTLCEVLDEAFKGAVGRTAH</sequence>
<feature type="binding site" evidence="9">
    <location>
        <position position="338"/>
    </location>
    <ligand>
        <name>NAD(+)</name>
        <dbReference type="ChEBI" id="CHEBI:57540"/>
    </ligand>
</feature>
<dbReference type="InterPro" id="IPR050151">
    <property type="entry name" value="Class-I_Pyr_Nuc-Dis_Oxidored"/>
</dbReference>
<evidence type="ECO:0000256" key="10">
    <source>
        <dbReference type="PIRSR" id="PIRSR000350-4"/>
    </source>
</evidence>
<accession>A0A4D9DFR6</accession>
<organism evidence="15 16">
    <name type="scientific">Nannochloropsis salina CCMP1776</name>
    <dbReference type="NCBI Taxonomy" id="1027361"/>
    <lineage>
        <taxon>Eukaryota</taxon>
        <taxon>Sar</taxon>
        <taxon>Stramenopiles</taxon>
        <taxon>Ochrophyta</taxon>
        <taxon>Eustigmatophyceae</taxon>
        <taxon>Eustigmatales</taxon>
        <taxon>Monodopsidaceae</taxon>
        <taxon>Microchloropsis</taxon>
        <taxon>Microchloropsis salina</taxon>
    </lineage>
</organism>
<dbReference type="InterPro" id="IPR023753">
    <property type="entry name" value="FAD/NAD-binding_dom"/>
</dbReference>
<evidence type="ECO:0000256" key="1">
    <source>
        <dbReference type="ARBA" id="ARBA00007532"/>
    </source>
</evidence>
<evidence type="ECO:0000256" key="9">
    <source>
        <dbReference type="PIRSR" id="PIRSR000350-3"/>
    </source>
</evidence>
<dbReference type="GO" id="GO:0004148">
    <property type="term" value="F:dihydrolipoyl dehydrogenase (NADH) activity"/>
    <property type="evidence" value="ECO:0007669"/>
    <property type="project" value="TreeGrafter"/>
</dbReference>
<feature type="chain" id="PRO_5020037881" description="Dihydrolipoyl dehydrogenase" evidence="12">
    <location>
        <begin position="18"/>
        <end position="544"/>
    </location>
</feature>
<feature type="binding site" evidence="9">
    <location>
        <begin position="241"/>
        <end position="248"/>
    </location>
    <ligand>
        <name>NAD(+)</name>
        <dbReference type="ChEBI" id="CHEBI:57540"/>
    </ligand>
</feature>
<keyword evidence="6" id="KW-1015">Disulfide bond</keyword>
<dbReference type="InterPro" id="IPR036188">
    <property type="entry name" value="FAD/NAD-bd_sf"/>
</dbReference>
<dbReference type="PRINTS" id="PR00411">
    <property type="entry name" value="PNDRDTASEI"/>
</dbReference>
<dbReference type="GO" id="GO:0045252">
    <property type="term" value="C:oxoglutarate dehydrogenase complex"/>
    <property type="evidence" value="ECO:0007669"/>
    <property type="project" value="TreeGrafter"/>
</dbReference>
<comment type="cofactor">
    <cofactor evidence="9">
        <name>FAD</name>
        <dbReference type="ChEBI" id="CHEBI:57692"/>
    </cofactor>
    <text evidence="9">Binds 1 FAD per subunit.</text>
</comment>
<dbReference type="SUPFAM" id="SSF51905">
    <property type="entry name" value="FAD/NAD(P)-binding domain"/>
    <property type="match status" value="1"/>
</dbReference>
<feature type="binding site" evidence="9">
    <location>
        <begin position="394"/>
        <end position="397"/>
    </location>
    <ligand>
        <name>FAD</name>
        <dbReference type="ChEBI" id="CHEBI:57692"/>
    </ligand>
</feature>
<dbReference type="InterPro" id="IPR004099">
    <property type="entry name" value="Pyr_nucl-diS_OxRdtase_dimer"/>
</dbReference>
<evidence type="ECO:0000256" key="5">
    <source>
        <dbReference type="ARBA" id="ARBA00023027"/>
    </source>
</evidence>
<keyword evidence="4 11" id="KW-0560">Oxidoreductase</keyword>
<name>A0A4D9DFR6_9STRA</name>
<evidence type="ECO:0000313" key="16">
    <source>
        <dbReference type="Proteomes" id="UP000355283"/>
    </source>
</evidence>
<keyword evidence="2 11" id="KW-0285">Flavoprotein</keyword>
<dbReference type="Gene3D" id="3.30.390.30">
    <property type="match status" value="1"/>
</dbReference>
<dbReference type="Gene3D" id="3.50.50.60">
    <property type="entry name" value="FAD/NAD(P)-binding domain"/>
    <property type="match status" value="2"/>
</dbReference>
<dbReference type="GO" id="GO:0005739">
    <property type="term" value="C:mitochondrion"/>
    <property type="evidence" value="ECO:0007669"/>
    <property type="project" value="TreeGrafter"/>
</dbReference>
<dbReference type="PRINTS" id="PR00368">
    <property type="entry name" value="FADPNR"/>
</dbReference>
<dbReference type="Pfam" id="PF07992">
    <property type="entry name" value="Pyr_redox_2"/>
    <property type="match status" value="1"/>
</dbReference>
<evidence type="ECO:0000256" key="2">
    <source>
        <dbReference type="ARBA" id="ARBA00022630"/>
    </source>
</evidence>
<evidence type="ECO:0000256" key="8">
    <source>
        <dbReference type="PIRSR" id="PIRSR000350-2"/>
    </source>
</evidence>
<gene>
    <name evidence="15" type="ORF">NSK_000109</name>
</gene>
<dbReference type="Pfam" id="PF02852">
    <property type="entry name" value="Pyr_redox_dim"/>
    <property type="match status" value="1"/>
</dbReference>
<feature type="active site" description="Proton acceptor" evidence="8">
    <location>
        <position position="524"/>
    </location>
</feature>
<dbReference type="GO" id="GO:0006103">
    <property type="term" value="P:2-oxoglutarate metabolic process"/>
    <property type="evidence" value="ECO:0007669"/>
    <property type="project" value="TreeGrafter"/>
</dbReference>
<evidence type="ECO:0008006" key="17">
    <source>
        <dbReference type="Google" id="ProtNLM"/>
    </source>
</evidence>
<dbReference type="EMBL" id="SDOX01000001">
    <property type="protein sequence ID" value="TFJ88535.1"/>
    <property type="molecule type" value="Genomic_DNA"/>
</dbReference>
<dbReference type="Proteomes" id="UP000355283">
    <property type="component" value="Unassembled WGS sequence"/>
</dbReference>
<keyword evidence="7 11" id="KW-0676">Redox-active center</keyword>
<feature type="domain" description="FAD/NAD(P)-binding" evidence="14">
    <location>
        <begin position="67"/>
        <end position="403"/>
    </location>
</feature>
<keyword evidence="12" id="KW-0732">Signal</keyword>
<evidence type="ECO:0000256" key="4">
    <source>
        <dbReference type="ARBA" id="ARBA00023002"/>
    </source>
</evidence>
<evidence type="ECO:0000259" key="14">
    <source>
        <dbReference type="Pfam" id="PF07992"/>
    </source>
</evidence>
<feature type="binding site" evidence="9">
    <location>
        <position position="388"/>
    </location>
    <ligand>
        <name>FAD</name>
        <dbReference type="ChEBI" id="CHEBI:57692"/>
    </ligand>
</feature>
<dbReference type="SUPFAM" id="SSF55424">
    <property type="entry name" value="FAD/NAD-linked reductases, dimerisation (C-terminal) domain"/>
    <property type="match status" value="1"/>
</dbReference>
<evidence type="ECO:0000256" key="7">
    <source>
        <dbReference type="ARBA" id="ARBA00023284"/>
    </source>
</evidence>
<evidence type="ECO:0000256" key="11">
    <source>
        <dbReference type="RuleBase" id="RU003691"/>
    </source>
</evidence>
<evidence type="ECO:0000256" key="3">
    <source>
        <dbReference type="ARBA" id="ARBA00022827"/>
    </source>
</evidence>
<dbReference type="InterPro" id="IPR016156">
    <property type="entry name" value="FAD/NAD-linked_Rdtase_dimer_sf"/>
</dbReference>
<protein>
    <recommendedName>
        <fullName evidence="17">Dihydrolipoyl dehydrogenase</fullName>
    </recommendedName>
</protein>
<feature type="signal peptide" evidence="12">
    <location>
        <begin position="1"/>
        <end position="17"/>
    </location>
</feature>
<dbReference type="FunFam" id="3.30.390.30:FF:000001">
    <property type="entry name" value="Dihydrolipoyl dehydrogenase"/>
    <property type="match status" value="1"/>
</dbReference>
<dbReference type="PANTHER" id="PTHR22912:SF151">
    <property type="entry name" value="DIHYDROLIPOYL DEHYDROGENASE, MITOCHONDRIAL"/>
    <property type="match status" value="1"/>
</dbReference>
<dbReference type="InterPro" id="IPR001100">
    <property type="entry name" value="Pyr_nuc-diS_OxRdtase"/>
</dbReference>
<keyword evidence="3 9" id="KW-0274">FAD</keyword>
<reference evidence="15 16" key="1">
    <citation type="submission" date="2019-01" db="EMBL/GenBank/DDBJ databases">
        <title>Nuclear Genome Assembly of the Microalgal Biofuel strain Nannochloropsis salina CCMP1776.</title>
        <authorList>
            <person name="Hovde B."/>
        </authorList>
    </citation>
    <scope>NUCLEOTIDE SEQUENCE [LARGE SCALE GENOMIC DNA]</scope>
    <source>
        <strain evidence="15 16">CCMP1776</strain>
    </source>
</reference>
<evidence type="ECO:0000256" key="12">
    <source>
        <dbReference type="SAM" id="SignalP"/>
    </source>
</evidence>
<dbReference type="PROSITE" id="PS00076">
    <property type="entry name" value="PYRIDINE_REDOX_1"/>
    <property type="match status" value="1"/>
</dbReference>
<dbReference type="AlphaFoldDB" id="A0A4D9DFR6"/>
<comment type="caution">
    <text evidence="15">The sequence shown here is derived from an EMBL/GenBank/DDBJ whole genome shotgun (WGS) entry which is preliminary data.</text>
</comment>
<keyword evidence="9" id="KW-0547">Nucleotide-binding</keyword>
<keyword evidence="5 9" id="KW-0520">NAD</keyword>
<dbReference type="OrthoDB" id="361797at2759"/>
<evidence type="ECO:0000256" key="6">
    <source>
        <dbReference type="ARBA" id="ARBA00023157"/>
    </source>
</evidence>
<dbReference type="GO" id="GO:0050660">
    <property type="term" value="F:flavin adenine dinucleotide binding"/>
    <property type="evidence" value="ECO:0007669"/>
    <property type="project" value="TreeGrafter"/>
</dbReference>
<evidence type="ECO:0000313" key="15">
    <source>
        <dbReference type="EMBL" id="TFJ88535.1"/>
    </source>
</evidence>
<feature type="domain" description="Pyridine nucleotide-disulphide oxidoreductase dimerisation" evidence="13">
    <location>
        <begin position="422"/>
        <end position="534"/>
    </location>
</feature>
<feature type="binding site" evidence="9">
    <location>
        <position position="264"/>
    </location>
    <ligand>
        <name>NAD(+)</name>
        <dbReference type="ChEBI" id="CHEBI:57540"/>
    </ligand>
</feature>
<dbReference type="InterPro" id="IPR012999">
    <property type="entry name" value="Pyr_OxRdtase_I_AS"/>
</dbReference>
<dbReference type="PIRSF" id="PIRSF000350">
    <property type="entry name" value="Mercury_reductase_MerA"/>
    <property type="match status" value="1"/>
</dbReference>
<feature type="disulfide bond" description="Redox-active" evidence="10">
    <location>
        <begin position="104"/>
        <end position="109"/>
    </location>
</feature>
<proteinExistence type="inferred from homology"/>
<feature type="binding site" evidence="9">
    <location>
        <position position="180"/>
    </location>
    <ligand>
        <name>FAD</name>
        <dbReference type="ChEBI" id="CHEBI:57692"/>
    </ligand>
</feature>
<comment type="similarity">
    <text evidence="1 11">Belongs to the class-I pyridine nucleotide-disulfide oxidoreductase family.</text>
</comment>
<feature type="binding site" evidence="9">
    <location>
        <position position="113"/>
    </location>
    <ligand>
        <name>FAD</name>
        <dbReference type="ChEBI" id="CHEBI:57692"/>
    </ligand>
</feature>